<evidence type="ECO:0000256" key="9">
    <source>
        <dbReference type="ARBA" id="ARBA00022801"/>
    </source>
</evidence>
<comment type="subunit">
    <text evidence="15">Forms a complex composed of deubiquitinating enzyme atx-3, adapter ubxn-5 and cdc-48.1. Forms a complex composed of deubiquitinating enzyme atx-3, E4 ubiquitin-protein ligase ufd-2 and cdc-48.1. Interacts (via RRDR motif) with cdc-48.1 (via N-terminus) and cdc-48.2 (via N-terminus); the interaction with cdc-48.1 is not required for atx-3 enzymatic activity. Interacts (via C-terminus) with ubxn-5. May interact with ned-8.</text>
</comment>
<proteinExistence type="predicted"/>
<evidence type="ECO:0000256" key="5">
    <source>
        <dbReference type="ARBA" id="ARBA00022490"/>
    </source>
</evidence>
<dbReference type="PRINTS" id="PR01233">
    <property type="entry name" value="JOSEPHIN"/>
</dbReference>
<feature type="active site" evidence="19">
    <location>
        <position position="17"/>
    </location>
</feature>
<comment type="function">
    <text evidence="14">Acts as a chain editing deubiquitinating enzyme that binds and cleaves 'Lys-48'-linked polyubiquitin chains, with a preference for chains containing four or more ubiquitin molecules thereby modulating protein degradation by the ubiquitin-proteasome pathway. Probably by regulating the IGF-1-insulin-like pathway, regulates lifespan. Regulates germline DNA double-strand-break repair and apoptosis in response to DNA damage by recruiting E4 ubiquitin-protein ligase ufd-2 to DNA repair foci. Interacts with key regulators of transcription and represses transcription. Acts as a histone-binding protein that regulates transcription.</text>
</comment>
<evidence type="ECO:0000313" key="22">
    <source>
        <dbReference type="EMBL" id="KAG9325003.1"/>
    </source>
</evidence>
<evidence type="ECO:0000256" key="13">
    <source>
        <dbReference type="ARBA" id="ARBA00023242"/>
    </source>
</evidence>
<feature type="active site" description="Proton acceptor" evidence="18">
    <location>
        <position position="116"/>
    </location>
</feature>
<name>A0A9P8A537_MORAP</name>
<dbReference type="Pfam" id="PF02099">
    <property type="entry name" value="Josephin"/>
    <property type="match status" value="1"/>
</dbReference>
<sequence length="383" mass="41771">MDLVPYIFHEQQEGNLCAQHCLNALLQGPYFTAIDLAELARQLDQKEQDALGNFGSGSGDIKSQNMDDSGFFSVQVLSHALSIWNIQIIPWGAEEVSDAKAEPEREAAFICNLEQHWYTLRRFGPSTQRWYDLNSLHPQPQHMSATYLGMTLSQLDAQGYSIFVVRPLTKNDNPSAATTDVLVERVTPSAAIEKTASSPLKSADPAAASTAAPLAATATGFLSERQEMERIRRQRLEERERASRQSASSSSSATATAAVVDASTTHKRTRVEPTESGTGKETRRPSTSVLVTTPSFLPRCEVDDMAATMPLQNVQPNQQEHSKDPTPAFGGAGHRLGGNEPAAVVESLDRINQGQDGDKDDDDELEAQMMQQAIAMSLQGAQK</sequence>
<dbReference type="PANTHER" id="PTHR14159:SF0">
    <property type="entry name" value="ATAXIN-3-RELATED"/>
    <property type="match status" value="1"/>
</dbReference>
<evidence type="ECO:0000256" key="20">
    <source>
        <dbReference type="SAM" id="MobiDB-lite"/>
    </source>
</evidence>
<keyword evidence="7" id="KW-0677">Repeat</keyword>
<evidence type="ECO:0000256" key="2">
    <source>
        <dbReference type="ARBA" id="ARBA00004123"/>
    </source>
</evidence>
<evidence type="ECO:0000256" key="18">
    <source>
        <dbReference type="PIRSR" id="PIRSR633865-1"/>
    </source>
</evidence>
<gene>
    <name evidence="22" type="ORF">KVV02_000512</name>
</gene>
<keyword evidence="12" id="KW-0804">Transcription</keyword>
<dbReference type="PROSITE" id="PS50957">
    <property type="entry name" value="JOSEPHIN"/>
    <property type="match status" value="1"/>
</dbReference>
<evidence type="ECO:0000313" key="23">
    <source>
        <dbReference type="Proteomes" id="UP000717515"/>
    </source>
</evidence>
<dbReference type="Gene3D" id="3.90.70.40">
    <property type="match status" value="1"/>
</dbReference>
<comment type="caution">
    <text evidence="22">The sequence shown here is derived from an EMBL/GenBank/DDBJ whole genome shotgun (WGS) entry which is preliminary data.</text>
</comment>
<comment type="catalytic activity">
    <reaction evidence="1">
        <text>Thiol-dependent hydrolysis of ester, thioester, amide, peptide and isopeptide bonds formed by the C-terminal Gly of ubiquitin (a 76-residue protein attached to proteins as an intracellular targeting signal).</text>
        <dbReference type="EC" id="3.4.19.12"/>
    </reaction>
</comment>
<feature type="compositionally biased region" description="Basic and acidic residues" evidence="20">
    <location>
        <begin position="270"/>
        <end position="284"/>
    </location>
</feature>
<evidence type="ECO:0000256" key="10">
    <source>
        <dbReference type="ARBA" id="ARBA00022807"/>
    </source>
</evidence>
<dbReference type="AlphaFoldDB" id="A0A9P8A537"/>
<evidence type="ECO:0000256" key="14">
    <source>
        <dbReference type="ARBA" id="ARBA00060106"/>
    </source>
</evidence>
<dbReference type="PANTHER" id="PTHR14159">
    <property type="entry name" value="ATAXIN-3-RELATED"/>
    <property type="match status" value="1"/>
</dbReference>
<dbReference type="EC" id="3.4.19.12" evidence="4"/>
<keyword evidence="10" id="KW-0788">Thiol protease</keyword>
<evidence type="ECO:0000256" key="19">
    <source>
        <dbReference type="PROSITE-ProRule" id="PRU00331"/>
    </source>
</evidence>
<keyword evidence="13" id="KW-0539">Nucleus</keyword>
<keyword evidence="6" id="KW-0645">Protease</keyword>
<protein>
    <recommendedName>
        <fullName evidence="16">Ataxin-3 homolog</fullName>
        <ecNumber evidence="4">3.4.19.12</ecNumber>
    </recommendedName>
    <alternativeName>
        <fullName evidence="17">Machado-Joseph disease-like protein</fullName>
    </alternativeName>
</protein>
<dbReference type="InterPro" id="IPR006155">
    <property type="entry name" value="Josephin"/>
</dbReference>
<evidence type="ECO:0000256" key="11">
    <source>
        <dbReference type="ARBA" id="ARBA00023015"/>
    </source>
</evidence>
<evidence type="ECO:0000256" key="1">
    <source>
        <dbReference type="ARBA" id="ARBA00000707"/>
    </source>
</evidence>
<dbReference type="GO" id="GO:0005634">
    <property type="term" value="C:nucleus"/>
    <property type="evidence" value="ECO:0007669"/>
    <property type="project" value="UniProtKB-SubCell"/>
</dbReference>
<keyword evidence="9 19" id="KW-0378">Hydrolase</keyword>
<comment type="subcellular location">
    <subcellularLocation>
        <location evidence="3">Cytoplasm</location>
    </subcellularLocation>
    <subcellularLocation>
        <location evidence="2">Nucleus</location>
    </subcellularLocation>
</comment>
<dbReference type="Gene3D" id="1.10.287.10">
    <property type="entry name" value="S15/NS1, RNA-binding"/>
    <property type="match status" value="1"/>
</dbReference>
<evidence type="ECO:0000256" key="7">
    <source>
        <dbReference type="ARBA" id="ARBA00022737"/>
    </source>
</evidence>
<evidence type="ECO:0000256" key="16">
    <source>
        <dbReference type="ARBA" id="ARBA00069055"/>
    </source>
</evidence>
<evidence type="ECO:0000256" key="17">
    <source>
        <dbReference type="ARBA" id="ARBA00082365"/>
    </source>
</evidence>
<evidence type="ECO:0000256" key="8">
    <source>
        <dbReference type="ARBA" id="ARBA00022786"/>
    </source>
</evidence>
<dbReference type="GO" id="GO:0016579">
    <property type="term" value="P:protein deubiquitination"/>
    <property type="evidence" value="ECO:0007669"/>
    <property type="project" value="InterPro"/>
</dbReference>
<evidence type="ECO:0000256" key="15">
    <source>
        <dbReference type="ARBA" id="ARBA00063584"/>
    </source>
</evidence>
<evidence type="ECO:0000256" key="3">
    <source>
        <dbReference type="ARBA" id="ARBA00004496"/>
    </source>
</evidence>
<feature type="active site" evidence="18 19">
    <location>
        <position position="134"/>
    </location>
</feature>
<dbReference type="GO" id="GO:0004843">
    <property type="term" value="F:cysteine-type deubiquitinase activity"/>
    <property type="evidence" value="ECO:0007669"/>
    <property type="project" value="UniProtKB-EC"/>
</dbReference>
<dbReference type="InterPro" id="IPR033865">
    <property type="entry name" value="Ataxin-3"/>
</dbReference>
<evidence type="ECO:0000256" key="12">
    <source>
        <dbReference type="ARBA" id="ARBA00023163"/>
    </source>
</evidence>
<dbReference type="SMART" id="SM01246">
    <property type="entry name" value="Josephin"/>
    <property type="match status" value="1"/>
</dbReference>
<organism evidence="22 23">
    <name type="scientific">Mortierella alpina</name>
    <name type="common">Oleaginous fungus</name>
    <name type="synonym">Mortierella renispora</name>
    <dbReference type="NCBI Taxonomy" id="64518"/>
    <lineage>
        <taxon>Eukaryota</taxon>
        <taxon>Fungi</taxon>
        <taxon>Fungi incertae sedis</taxon>
        <taxon>Mucoromycota</taxon>
        <taxon>Mortierellomycotina</taxon>
        <taxon>Mortierellomycetes</taxon>
        <taxon>Mortierellales</taxon>
        <taxon>Mortierellaceae</taxon>
        <taxon>Mortierella</taxon>
    </lineage>
</organism>
<dbReference type="FunFam" id="1.10.287.10:FF:000018">
    <property type="entry name" value="Ataxin-3 homolog"/>
    <property type="match status" value="1"/>
</dbReference>
<feature type="compositionally biased region" description="Low complexity" evidence="20">
    <location>
        <begin position="244"/>
        <end position="258"/>
    </location>
</feature>
<feature type="active site" description="Nucleophile" evidence="18">
    <location>
        <position position="17"/>
    </location>
</feature>
<keyword evidence="11" id="KW-0805">Transcription regulation</keyword>
<feature type="active site" evidence="19">
    <location>
        <position position="116"/>
    </location>
</feature>
<evidence type="ECO:0000259" key="21">
    <source>
        <dbReference type="PROSITE" id="PS50957"/>
    </source>
</evidence>
<evidence type="ECO:0000256" key="6">
    <source>
        <dbReference type="ARBA" id="ARBA00022670"/>
    </source>
</evidence>
<dbReference type="GO" id="GO:0006508">
    <property type="term" value="P:proteolysis"/>
    <property type="evidence" value="ECO:0007669"/>
    <property type="project" value="UniProtKB-KW"/>
</dbReference>
<feature type="region of interest" description="Disordered" evidence="20">
    <location>
        <begin position="316"/>
        <end position="339"/>
    </location>
</feature>
<feature type="region of interest" description="Disordered" evidence="20">
    <location>
        <begin position="237"/>
        <end position="290"/>
    </location>
</feature>
<feature type="domain" description="Josephin" evidence="21">
    <location>
        <begin position="4"/>
        <end position="180"/>
    </location>
</feature>
<keyword evidence="8" id="KW-0833">Ubl conjugation pathway</keyword>
<dbReference type="Proteomes" id="UP000717515">
    <property type="component" value="Unassembled WGS sequence"/>
</dbReference>
<keyword evidence="5" id="KW-0963">Cytoplasm</keyword>
<dbReference type="EMBL" id="JAIFTL010000051">
    <property type="protein sequence ID" value="KAG9325003.1"/>
    <property type="molecule type" value="Genomic_DNA"/>
</dbReference>
<dbReference type="GO" id="GO:0005737">
    <property type="term" value="C:cytoplasm"/>
    <property type="evidence" value="ECO:0007669"/>
    <property type="project" value="UniProtKB-SubCell"/>
</dbReference>
<reference evidence="22" key="1">
    <citation type="submission" date="2021-07" db="EMBL/GenBank/DDBJ databases">
        <title>Draft genome of Mortierella alpina, strain LL118, isolated from an aspen leaf litter sample.</title>
        <authorList>
            <person name="Yang S."/>
            <person name="Vinatzer B.A."/>
        </authorList>
    </citation>
    <scope>NUCLEOTIDE SEQUENCE</scope>
    <source>
        <strain evidence="22">LL118</strain>
    </source>
</reference>
<accession>A0A9P8A537</accession>
<evidence type="ECO:0000256" key="4">
    <source>
        <dbReference type="ARBA" id="ARBA00012759"/>
    </source>
</evidence>